<feature type="domain" description="Mon2 C-terminal" evidence="1">
    <location>
        <begin position="23"/>
        <end position="150"/>
    </location>
</feature>
<evidence type="ECO:0000313" key="2">
    <source>
        <dbReference type="EMBL" id="RKP33782.1"/>
    </source>
</evidence>
<proteinExistence type="predicted"/>
<organism evidence="2 3">
    <name type="scientific">Dimargaris cristalligena</name>
    <dbReference type="NCBI Taxonomy" id="215637"/>
    <lineage>
        <taxon>Eukaryota</taxon>
        <taxon>Fungi</taxon>
        <taxon>Fungi incertae sedis</taxon>
        <taxon>Zoopagomycota</taxon>
        <taxon>Kickxellomycotina</taxon>
        <taxon>Dimargaritomycetes</taxon>
        <taxon>Dimargaritales</taxon>
        <taxon>Dimargaritaceae</taxon>
        <taxon>Dimargaris</taxon>
    </lineage>
</organism>
<gene>
    <name evidence="2" type="ORF">BJ085DRAFT_11431</name>
</gene>
<reference evidence="3" key="1">
    <citation type="journal article" date="2018" name="Nat. Microbiol.">
        <title>Leveraging single-cell genomics to expand the fungal tree of life.</title>
        <authorList>
            <person name="Ahrendt S.R."/>
            <person name="Quandt C.A."/>
            <person name="Ciobanu D."/>
            <person name="Clum A."/>
            <person name="Salamov A."/>
            <person name="Andreopoulos B."/>
            <person name="Cheng J.F."/>
            <person name="Woyke T."/>
            <person name="Pelin A."/>
            <person name="Henrissat B."/>
            <person name="Reynolds N.K."/>
            <person name="Benny G.L."/>
            <person name="Smith M.E."/>
            <person name="James T.Y."/>
            <person name="Grigoriev I.V."/>
        </authorList>
    </citation>
    <scope>NUCLEOTIDE SEQUENCE [LARGE SCALE GENOMIC DNA]</scope>
    <source>
        <strain evidence="3">RSA 468</strain>
    </source>
</reference>
<dbReference type="EMBL" id="ML003563">
    <property type="protein sequence ID" value="RKP33782.1"/>
    <property type="molecule type" value="Genomic_DNA"/>
</dbReference>
<dbReference type="AlphaFoldDB" id="A0A4P9ZMM9"/>
<dbReference type="Proteomes" id="UP000268162">
    <property type="component" value="Unassembled WGS sequence"/>
</dbReference>
<dbReference type="Pfam" id="PF16206">
    <property type="entry name" value="Mon2_C"/>
    <property type="match status" value="1"/>
</dbReference>
<sequence length="150" mass="16728">VPRGPNQTALIRHAFPCLQLVCTDFLASLSPQCLGRCIRLLGCYGHQPCDVNVALTAIGLFWNFSDFLQTTRGAAVDSPAPAGDLTQHPLSTCDQLWLLLLHRLSILCVDQRPEVRNGASRTLYRTLDLHGHALNGTVWELIFWHILYPL</sequence>
<keyword evidence="3" id="KW-1185">Reference proteome</keyword>
<evidence type="ECO:0000313" key="3">
    <source>
        <dbReference type="Proteomes" id="UP000268162"/>
    </source>
</evidence>
<evidence type="ECO:0000259" key="1">
    <source>
        <dbReference type="Pfam" id="PF16206"/>
    </source>
</evidence>
<dbReference type="InterPro" id="IPR032817">
    <property type="entry name" value="Mon2_C"/>
</dbReference>
<feature type="non-terminal residue" evidence="2">
    <location>
        <position position="150"/>
    </location>
</feature>
<feature type="non-terminal residue" evidence="2">
    <location>
        <position position="1"/>
    </location>
</feature>
<dbReference type="STRING" id="215637.A0A4P9ZMM9"/>
<accession>A0A4P9ZMM9</accession>
<name>A0A4P9ZMM9_9FUNG</name>
<protein>
    <recommendedName>
        <fullName evidence="1">Mon2 C-terminal domain-containing protein</fullName>
    </recommendedName>
</protein>